<organism evidence="1 2">
    <name type="scientific">Pleurodeles waltl</name>
    <name type="common">Iberian ribbed newt</name>
    <dbReference type="NCBI Taxonomy" id="8319"/>
    <lineage>
        <taxon>Eukaryota</taxon>
        <taxon>Metazoa</taxon>
        <taxon>Chordata</taxon>
        <taxon>Craniata</taxon>
        <taxon>Vertebrata</taxon>
        <taxon>Euteleostomi</taxon>
        <taxon>Amphibia</taxon>
        <taxon>Batrachia</taxon>
        <taxon>Caudata</taxon>
        <taxon>Salamandroidea</taxon>
        <taxon>Salamandridae</taxon>
        <taxon>Pleurodelinae</taxon>
        <taxon>Pleurodeles</taxon>
    </lineage>
</organism>
<gene>
    <name evidence="1" type="ORF">NDU88_005927</name>
</gene>
<evidence type="ECO:0000313" key="1">
    <source>
        <dbReference type="EMBL" id="KAJ1127528.1"/>
    </source>
</evidence>
<accession>A0AAV7PP43</accession>
<protein>
    <submittedName>
        <fullName evidence="1">Uncharacterized protein</fullName>
    </submittedName>
</protein>
<comment type="caution">
    <text evidence="1">The sequence shown here is derived from an EMBL/GenBank/DDBJ whole genome shotgun (WGS) entry which is preliminary data.</text>
</comment>
<dbReference type="Proteomes" id="UP001066276">
    <property type="component" value="Chromosome 7"/>
</dbReference>
<proteinExistence type="predicted"/>
<sequence length="78" mass="7794">MGSPTSDPKAGSMTPAGSLNATSWAYRVCGSCHNASCPRRGSSRARWGCLRAVWNACAAARGHVARTGGPTGAGGTAS</sequence>
<dbReference type="EMBL" id="JANPWB010000011">
    <property type="protein sequence ID" value="KAJ1127528.1"/>
    <property type="molecule type" value="Genomic_DNA"/>
</dbReference>
<dbReference type="AlphaFoldDB" id="A0AAV7PP43"/>
<reference evidence="1" key="1">
    <citation type="journal article" date="2022" name="bioRxiv">
        <title>Sequencing and chromosome-scale assembly of the giantPleurodeles waltlgenome.</title>
        <authorList>
            <person name="Brown T."/>
            <person name="Elewa A."/>
            <person name="Iarovenko S."/>
            <person name="Subramanian E."/>
            <person name="Araus A.J."/>
            <person name="Petzold A."/>
            <person name="Susuki M."/>
            <person name="Suzuki K.-i.T."/>
            <person name="Hayashi T."/>
            <person name="Toyoda A."/>
            <person name="Oliveira C."/>
            <person name="Osipova E."/>
            <person name="Leigh N.D."/>
            <person name="Simon A."/>
            <person name="Yun M.H."/>
        </authorList>
    </citation>
    <scope>NUCLEOTIDE SEQUENCE</scope>
    <source>
        <strain evidence="1">20211129_DDA</strain>
        <tissue evidence="1">Liver</tissue>
    </source>
</reference>
<name>A0AAV7PP43_PLEWA</name>
<evidence type="ECO:0000313" key="2">
    <source>
        <dbReference type="Proteomes" id="UP001066276"/>
    </source>
</evidence>
<keyword evidence="2" id="KW-1185">Reference proteome</keyword>